<evidence type="ECO:0000313" key="2">
    <source>
        <dbReference type="EMBL" id="GAF78393.1"/>
    </source>
</evidence>
<name>X0SBF8_9ZZZZ</name>
<sequence>MVRNAEELQKDLLEYNLRLDGPLFKMKNDPRVAKLGKILREYSLDELPQLLNVLKGDISLVGPRPHLINEVETYSSSDMLRLECIPGIACLPQICERNRVGYRKWMDLDLLYRKKWSLLLDLKILIRAVQIVIAP</sequence>
<dbReference type="PANTHER" id="PTHR30576:SF10">
    <property type="entry name" value="SLL5057 PROTEIN"/>
    <property type="match status" value="1"/>
</dbReference>
<proteinExistence type="predicted"/>
<protein>
    <recommendedName>
        <fullName evidence="1">Bacterial sugar transferase domain-containing protein</fullName>
    </recommendedName>
</protein>
<dbReference type="AlphaFoldDB" id="X0SBF8"/>
<feature type="non-terminal residue" evidence="2">
    <location>
        <position position="135"/>
    </location>
</feature>
<comment type="caution">
    <text evidence="2">The sequence shown here is derived from an EMBL/GenBank/DDBJ whole genome shotgun (WGS) entry which is preliminary data.</text>
</comment>
<evidence type="ECO:0000259" key="1">
    <source>
        <dbReference type="Pfam" id="PF02397"/>
    </source>
</evidence>
<gene>
    <name evidence="2" type="ORF">S01H1_13749</name>
</gene>
<accession>X0SBF8</accession>
<dbReference type="Pfam" id="PF02397">
    <property type="entry name" value="Bac_transf"/>
    <property type="match status" value="1"/>
</dbReference>
<feature type="domain" description="Bacterial sugar transferase" evidence="1">
    <location>
        <begin position="1"/>
        <end position="133"/>
    </location>
</feature>
<dbReference type="PANTHER" id="PTHR30576">
    <property type="entry name" value="COLANIC BIOSYNTHESIS UDP-GLUCOSE LIPID CARRIER TRANSFERASE"/>
    <property type="match status" value="1"/>
</dbReference>
<dbReference type="InterPro" id="IPR003362">
    <property type="entry name" value="Bact_transf"/>
</dbReference>
<organism evidence="2">
    <name type="scientific">marine sediment metagenome</name>
    <dbReference type="NCBI Taxonomy" id="412755"/>
    <lineage>
        <taxon>unclassified sequences</taxon>
        <taxon>metagenomes</taxon>
        <taxon>ecological metagenomes</taxon>
    </lineage>
</organism>
<dbReference type="GO" id="GO:0016780">
    <property type="term" value="F:phosphotransferase activity, for other substituted phosphate groups"/>
    <property type="evidence" value="ECO:0007669"/>
    <property type="project" value="TreeGrafter"/>
</dbReference>
<reference evidence="2" key="1">
    <citation type="journal article" date="2014" name="Front. Microbiol.">
        <title>High frequency of phylogenetically diverse reductive dehalogenase-homologous genes in deep subseafloor sedimentary metagenomes.</title>
        <authorList>
            <person name="Kawai M."/>
            <person name="Futagami T."/>
            <person name="Toyoda A."/>
            <person name="Takaki Y."/>
            <person name="Nishi S."/>
            <person name="Hori S."/>
            <person name="Arai W."/>
            <person name="Tsubouchi T."/>
            <person name="Morono Y."/>
            <person name="Uchiyama I."/>
            <person name="Ito T."/>
            <person name="Fujiyama A."/>
            <person name="Inagaki F."/>
            <person name="Takami H."/>
        </authorList>
    </citation>
    <scope>NUCLEOTIDE SEQUENCE</scope>
    <source>
        <strain evidence="2">Expedition CK06-06</strain>
    </source>
</reference>
<dbReference type="EMBL" id="BARS01007106">
    <property type="protein sequence ID" value="GAF78393.1"/>
    <property type="molecule type" value="Genomic_DNA"/>
</dbReference>